<protein>
    <recommendedName>
        <fullName evidence="7">Glucose-6-phosphate isomerase</fullName>
        <shortName evidence="7">GPI</shortName>
        <ecNumber evidence="7">5.3.1.9</ecNumber>
    </recommendedName>
    <alternativeName>
        <fullName evidence="7">Phosphoglucose isomerase</fullName>
        <shortName evidence="7">PGI</shortName>
    </alternativeName>
    <alternativeName>
        <fullName evidence="7">Phosphohexose isomerase</fullName>
        <shortName evidence="7">PHI</shortName>
    </alternativeName>
</protein>
<feature type="active site" description="Proton donor" evidence="7">
    <location>
        <position position="354"/>
    </location>
</feature>
<dbReference type="PROSITE" id="PS00765">
    <property type="entry name" value="P_GLUCOSE_ISOMERASE_1"/>
    <property type="match status" value="1"/>
</dbReference>
<dbReference type="PANTHER" id="PTHR11469">
    <property type="entry name" value="GLUCOSE-6-PHOSPHATE ISOMERASE"/>
    <property type="match status" value="1"/>
</dbReference>
<evidence type="ECO:0000313" key="9">
    <source>
        <dbReference type="EMBL" id="PXV77300.1"/>
    </source>
</evidence>
<feature type="active site" evidence="7">
    <location>
        <position position="505"/>
    </location>
</feature>
<dbReference type="Pfam" id="PF00480">
    <property type="entry name" value="ROK"/>
    <property type="match status" value="1"/>
</dbReference>
<comment type="catalytic activity">
    <reaction evidence="6 7 8">
        <text>alpha-D-glucose 6-phosphate = beta-D-fructose 6-phosphate</text>
        <dbReference type="Rhea" id="RHEA:11816"/>
        <dbReference type="ChEBI" id="CHEBI:57634"/>
        <dbReference type="ChEBI" id="CHEBI:58225"/>
        <dbReference type="EC" id="5.3.1.9"/>
    </reaction>
</comment>
<evidence type="ECO:0000256" key="1">
    <source>
        <dbReference type="ARBA" id="ARBA00004926"/>
    </source>
</evidence>
<dbReference type="InterPro" id="IPR001672">
    <property type="entry name" value="G6P_Isomerase"/>
</dbReference>
<dbReference type="PANTHER" id="PTHR11469:SF1">
    <property type="entry name" value="GLUCOSE-6-PHOSPHATE ISOMERASE"/>
    <property type="match status" value="1"/>
</dbReference>
<comment type="similarity">
    <text evidence="2 7 8">Belongs to the GPI family.</text>
</comment>
<evidence type="ECO:0000256" key="2">
    <source>
        <dbReference type="ARBA" id="ARBA00006604"/>
    </source>
</evidence>
<dbReference type="HAMAP" id="MF_00473">
    <property type="entry name" value="G6P_isomerase"/>
    <property type="match status" value="1"/>
</dbReference>
<comment type="function">
    <text evidence="7">Catalyzes the reversible isomerization of glucose-6-phosphate to fructose-6-phosphate.</text>
</comment>
<dbReference type="RefSeq" id="WP_011635407.1">
    <property type="nucleotide sequence ID" value="NZ_FNYF01000028.1"/>
</dbReference>
<evidence type="ECO:0000256" key="5">
    <source>
        <dbReference type="ARBA" id="ARBA00023235"/>
    </source>
</evidence>
<dbReference type="PRINTS" id="PR00662">
    <property type="entry name" value="G6PISOMERASE"/>
</dbReference>
<dbReference type="InterPro" id="IPR043129">
    <property type="entry name" value="ATPase_NBD"/>
</dbReference>
<feature type="active site" evidence="7">
    <location>
        <position position="385"/>
    </location>
</feature>
<comment type="pathway">
    <text evidence="1 7 8">Carbohydrate degradation; glycolysis; D-glyceraldehyde 3-phosphate and glycerone phosphate from D-glucose: step 2/4.</text>
</comment>
<organism evidence="9 10">
    <name type="scientific">Nitrosomonas eutropha</name>
    <dbReference type="NCBI Taxonomy" id="916"/>
    <lineage>
        <taxon>Bacteria</taxon>
        <taxon>Pseudomonadati</taxon>
        <taxon>Pseudomonadota</taxon>
        <taxon>Betaproteobacteria</taxon>
        <taxon>Nitrosomonadales</taxon>
        <taxon>Nitrosomonadaceae</taxon>
        <taxon>Nitrosomonas</taxon>
    </lineage>
</organism>
<dbReference type="PROSITE" id="PS00174">
    <property type="entry name" value="P_GLUCOSE_ISOMERASE_2"/>
    <property type="match status" value="1"/>
</dbReference>
<dbReference type="Gene3D" id="3.30.420.40">
    <property type="match status" value="2"/>
</dbReference>
<dbReference type="InterPro" id="IPR000600">
    <property type="entry name" value="ROK"/>
</dbReference>
<dbReference type="EC" id="5.3.1.9" evidence="7"/>
<dbReference type="EMBL" id="QICQ01000029">
    <property type="protein sequence ID" value="PXV77300.1"/>
    <property type="molecule type" value="Genomic_DNA"/>
</dbReference>
<dbReference type="CDD" id="cd05016">
    <property type="entry name" value="SIS_PGI_2"/>
    <property type="match status" value="1"/>
</dbReference>
<sequence>MSTLRETGVWKALHSHYLSFQRIQLRGLFARDKKRAERYTVEAAGWRLDYSKHRINDKTLKLLFELARECSLESRRDAMFSGKEVNTTEQRAALHIALRAPADSVINVAGVNVVPEVQAILKRMAECAELIRAGEWKGYSGRPIRNIVNIGIGGSDLGPVMACGALCHYGERKLRLRFVSNVDGTDFVEAVHGLRPDETLFIIASKTFTTLETMTNAHTARHWLQTAAGRDRKAITPHFVALSTNEKAVNDFGIPSKQMFGFQEWVGGRYSMDSAIGLSIMIAIGPEAFCEMLAGFHAMDEHFRSAPLEQNLPVIMGLLNVWYADFFDAGTVAVLPYAHSLKRFPAYLQQLTMESNGKHVTLDGKSVDYHTGSVFWGEPGTNGQHSFYQLIHQGTHLIPCDFIAFAESLNPVGRHQDLLFANVIAQAEALAMGKTLTEVQKEGVSAELAPHKVMKGNQPSSLLFAKRLTPTSLGALVALYEHSVFTQATIWDINPFDQWGVELGKRLASRIAEEIETPDVTLAHDASTNASIRWYCYMRGQNNSQEKQEKRCVLALDVGGSNVKARISGEKLKIKIPSGSDMTPELMLTQLDKCLHGWHYDAVSVGFPALVVHGRIANEPANLGTGWVGFDFAKAFSCPVRIMNDAAMQALGSYEGGYMLFLGLGTGLGSAVIVDGRIEPMELAHLPYKQHTYEYYVGKHALQRLGKRKWRAEVFAEVEMLRIALEPDYIVLGGGNARLLKKLPTGVRRGKNANAFTGGFRLWEDEYE</sequence>
<evidence type="ECO:0000256" key="4">
    <source>
        <dbReference type="ARBA" id="ARBA00023152"/>
    </source>
</evidence>
<keyword evidence="5 7" id="KW-0413">Isomerase</keyword>
<dbReference type="InterPro" id="IPR035482">
    <property type="entry name" value="SIS_PGI_2"/>
</dbReference>
<dbReference type="InterPro" id="IPR046348">
    <property type="entry name" value="SIS_dom_sf"/>
</dbReference>
<dbReference type="Pfam" id="PF00342">
    <property type="entry name" value="PGI"/>
    <property type="match status" value="1"/>
</dbReference>
<dbReference type="CDD" id="cd05015">
    <property type="entry name" value="SIS_PGI_1"/>
    <property type="match status" value="1"/>
</dbReference>
<dbReference type="NCBIfam" id="NF001211">
    <property type="entry name" value="PRK00179.1"/>
    <property type="match status" value="1"/>
</dbReference>
<dbReference type="PROSITE" id="PS51463">
    <property type="entry name" value="P_GLUCOSE_ISOMERASE_3"/>
    <property type="match status" value="1"/>
</dbReference>
<dbReference type="GO" id="GO:0016853">
    <property type="term" value="F:isomerase activity"/>
    <property type="evidence" value="ECO:0007669"/>
    <property type="project" value="UniProtKB-KW"/>
</dbReference>
<keyword evidence="3 7" id="KW-0312">Gluconeogenesis</keyword>
<dbReference type="Proteomes" id="UP000247780">
    <property type="component" value="Unassembled WGS sequence"/>
</dbReference>
<dbReference type="InterPro" id="IPR035476">
    <property type="entry name" value="SIS_PGI_1"/>
</dbReference>
<name>A0ABX5M833_9PROT</name>
<evidence type="ECO:0000256" key="7">
    <source>
        <dbReference type="HAMAP-Rule" id="MF_00473"/>
    </source>
</evidence>
<comment type="caution">
    <text evidence="9">The sequence shown here is derived from an EMBL/GenBank/DDBJ whole genome shotgun (WGS) entry which is preliminary data.</text>
</comment>
<dbReference type="InterPro" id="IPR018189">
    <property type="entry name" value="Phosphoglucose_isomerase_CS"/>
</dbReference>
<proteinExistence type="inferred from homology"/>
<keyword evidence="4 7" id="KW-0324">Glycolysis</keyword>
<dbReference type="InterPro" id="IPR023096">
    <property type="entry name" value="G6P_Isomerase_C"/>
</dbReference>
<keyword evidence="10" id="KW-1185">Reference proteome</keyword>
<comment type="subcellular location">
    <subcellularLocation>
        <location evidence="7">Cytoplasm</location>
    </subcellularLocation>
</comment>
<evidence type="ECO:0000256" key="3">
    <source>
        <dbReference type="ARBA" id="ARBA00022432"/>
    </source>
</evidence>
<dbReference type="SUPFAM" id="SSF53697">
    <property type="entry name" value="SIS domain"/>
    <property type="match status" value="1"/>
</dbReference>
<evidence type="ECO:0000256" key="8">
    <source>
        <dbReference type="RuleBase" id="RU000612"/>
    </source>
</evidence>
<comment type="pathway">
    <text evidence="7">Carbohydrate biosynthesis; gluconeogenesis.</text>
</comment>
<reference evidence="9 10" key="1">
    <citation type="submission" date="2018-04" db="EMBL/GenBank/DDBJ databases">
        <title>Active sludge and wastewater microbial communities from Klosterneuburg, Austria.</title>
        <authorList>
            <person name="Wagner M."/>
        </authorList>
    </citation>
    <scope>NUCLEOTIDE SEQUENCE [LARGE SCALE GENOMIC DNA]</scope>
    <source>
        <strain evidence="9 10">Nm 57</strain>
    </source>
</reference>
<accession>A0ABX5M833</accession>
<dbReference type="SUPFAM" id="SSF53067">
    <property type="entry name" value="Actin-like ATPase domain"/>
    <property type="match status" value="1"/>
</dbReference>
<gene>
    <name evidence="7" type="primary">pgi</name>
    <name evidence="9" type="ORF">C8R14_12917</name>
</gene>
<keyword evidence="7" id="KW-0963">Cytoplasm</keyword>
<dbReference type="Gene3D" id="3.40.50.10490">
    <property type="entry name" value="Glucose-6-phosphate isomerase like protein, domain 1"/>
    <property type="match status" value="2"/>
</dbReference>
<dbReference type="Gene3D" id="1.10.1390.10">
    <property type="match status" value="1"/>
</dbReference>
<evidence type="ECO:0000256" key="6">
    <source>
        <dbReference type="ARBA" id="ARBA00029321"/>
    </source>
</evidence>
<evidence type="ECO:0000313" key="10">
    <source>
        <dbReference type="Proteomes" id="UP000247780"/>
    </source>
</evidence>